<sequence>MAAPILTLLAAVVMLLSAGLAIAIASSSNCNSELKQQAAILVSIKDAFTSPPPALHATWTLANHAALCRSWPAVTCDLLPNNCSAVVSLDLSAHNLSGALSPAVANLTALRYLDLSSNSLSGELPAALAKLRSLRHLNLSNNEFNGTLQRLDLAAMAALKVLDLYDNDLAGPLPRALPYETLVRLDLGGNFFSGAIPRGFGQLQAVEFLSLAGNSLAGAIPPELGRLSTLKQLFLGYFNQFDGGIPPELGNLLNLVHLDLASCGLTGAIPPALGNLTRLDTLYLQTNQLNGTIPPELGNLTALRFLDVSNNALAGEVPPDLSALRELRLVNMFINRFRGGVPEFLGELEHLEVLKLWQNNFTGAIPAALGRAAPLREVDLSTNRLTGEVPRWLCARGQLQILILLDNFLFGAVPDGLGACTTLTRVRLGQNYLTGELPRGFLYLPGLTTVEMQNNYLTGHIPPDLEDDGSSTAAPVGKKNKKMLSLLNLSSNRFNGSLPASIGSFSSLQTLLLGGNRLTGMIPKQVGGLKRLLKLDLSGNNLTGSVPGEVGECASLTYLDLSANQLSGAIPGAALARIKVFNYLNVSWNRLDGAVPAEMGGMKSLTAVDFSHNDLSGRVPQDGQFAYFNATSFAGNPRLCGMAASSPCNLTTSGPQLWPDDGGDSNALPTVSSAWGARLKLAAALGLLACSVAFAAAAVATTRSAMQRRRRQRESGGWRMTAFQKVSFGWSDVVGCVKENCVVGRGGAGVVYRGTMPGGEVVAVKKITAGGDDDDGGFSAEVRTLGKIRHRHIVRLLAFCCSSSDDVGRGKGRGRRSNLLVYEYMVNGSLGDMLHGGGAEGSRTMMTWPTRVRVATEAAMGLCYLHHDCAPPILHRDVKSNNILLDAAMEAHVADFGLAKYLRNGAASECMSAIAGSYGYIAPEYAYTLKVDEKSDVYSFGVVVLELVTGQRPVGPHLGEEGMDLVQWVRARVGADHQGVAGILDPRLGGDVPAWEAAQVLLVGLLCVQEHSVERPTMRDVVHMLQQARQHPVVVPVQQQHAPRVVVLRDDDGAEEAAGDSRPERGAEA</sequence>
<evidence type="ECO:0000313" key="1">
    <source>
        <dbReference type="EnsemblPlants" id="AVESA.00010b.r2.4AG0634130.1.CDS"/>
    </source>
</evidence>
<reference evidence="1" key="2">
    <citation type="submission" date="2025-09" db="UniProtKB">
        <authorList>
            <consortium name="EnsemblPlants"/>
        </authorList>
    </citation>
    <scope>IDENTIFICATION</scope>
</reference>
<evidence type="ECO:0000313" key="2">
    <source>
        <dbReference type="Proteomes" id="UP001732700"/>
    </source>
</evidence>
<keyword evidence="2" id="KW-1185">Reference proteome</keyword>
<proteinExistence type="predicted"/>
<dbReference type="Proteomes" id="UP001732700">
    <property type="component" value="Chromosome 4A"/>
</dbReference>
<name>A0ACD5WHQ4_AVESA</name>
<accession>A0ACD5WHQ4</accession>
<reference evidence="1" key="1">
    <citation type="submission" date="2021-05" db="EMBL/GenBank/DDBJ databases">
        <authorList>
            <person name="Scholz U."/>
            <person name="Mascher M."/>
            <person name="Fiebig A."/>
        </authorList>
    </citation>
    <scope>NUCLEOTIDE SEQUENCE [LARGE SCALE GENOMIC DNA]</scope>
</reference>
<protein>
    <submittedName>
        <fullName evidence="1">Uncharacterized protein</fullName>
    </submittedName>
</protein>
<organism evidence="1 2">
    <name type="scientific">Avena sativa</name>
    <name type="common">Oat</name>
    <dbReference type="NCBI Taxonomy" id="4498"/>
    <lineage>
        <taxon>Eukaryota</taxon>
        <taxon>Viridiplantae</taxon>
        <taxon>Streptophyta</taxon>
        <taxon>Embryophyta</taxon>
        <taxon>Tracheophyta</taxon>
        <taxon>Spermatophyta</taxon>
        <taxon>Magnoliopsida</taxon>
        <taxon>Liliopsida</taxon>
        <taxon>Poales</taxon>
        <taxon>Poaceae</taxon>
        <taxon>BOP clade</taxon>
        <taxon>Pooideae</taxon>
        <taxon>Poodae</taxon>
        <taxon>Poeae</taxon>
        <taxon>Poeae Chloroplast Group 1 (Aveneae type)</taxon>
        <taxon>Aveninae</taxon>
        <taxon>Avena</taxon>
    </lineage>
</organism>
<dbReference type="EnsemblPlants" id="AVESA.00010b.r2.4AG0634130.1">
    <property type="protein sequence ID" value="AVESA.00010b.r2.4AG0634130.1.CDS"/>
    <property type="gene ID" value="AVESA.00010b.r2.4AG0634130"/>
</dbReference>